<evidence type="ECO:0000259" key="8">
    <source>
        <dbReference type="Pfam" id="PF13359"/>
    </source>
</evidence>
<keyword evidence="4" id="KW-0540">Nuclease</keyword>
<dbReference type="GO" id="GO:0046872">
    <property type="term" value="F:metal ion binding"/>
    <property type="evidence" value="ECO:0007669"/>
    <property type="project" value="UniProtKB-KW"/>
</dbReference>
<comment type="similarity">
    <text evidence="3">Belongs to the HARBI1 family.</text>
</comment>
<evidence type="ECO:0000256" key="5">
    <source>
        <dbReference type="ARBA" id="ARBA00022723"/>
    </source>
</evidence>
<dbReference type="InterPro" id="IPR027806">
    <property type="entry name" value="HARBI1_dom"/>
</dbReference>
<dbReference type="AlphaFoldDB" id="A0A2N5V8S0"/>
<accession>A0A2N5V8S0</accession>
<comment type="cofactor">
    <cofactor evidence="1">
        <name>a divalent metal cation</name>
        <dbReference type="ChEBI" id="CHEBI:60240"/>
    </cofactor>
</comment>
<evidence type="ECO:0000313" key="10">
    <source>
        <dbReference type="Proteomes" id="UP000235392"/>
    </source>
</evidence>
<keyword evidence="6" id="KW-0378">Hydrolase</keyword>
<evidence type="ECO:0000256" key="2">
    <source>
        <dbReference type="ARBA" id="ARBA00004123"/>
    </source>
</evidence>
<evidence type="ECO:0000256" key="1">
    <source>
        <dbReference type="ARBA" id="ARBA00001968"/>
    </source>
</evidence>
<dbReference type="GO" id="GO:0005634">
    <property type="term" value="C:nucleus"/>
    <property type="evidence" value="ECO:0007669"/>
    <property type="project" value="UniProtKB-SubCell"/>
</dbReference>
<dbReference type="EMBL" id="PGCI01000040">
    <property type="protein sequence ID" value="PLW46391.1"/>
    <property type="molecule type" value="Genomic_DNA"/>
</dbReference>
<reference evidence="9 10" key="1">
    <citation type="submission" date="2017-11" db="EMBL/GenBank/DDBJ databases">
        <title>De novo assembly and phasing of dikaryotic genomes from two isolates of Puccinia coronata f. sp. avenae, the causal agent of oat crown rust.</title>
        <authorList>
            <person name="Miller M.E."/>
            <person name="Zhang Y."/>
            <person name="Omidvar V."/>
            <person name="Sperschneider J."/>
            <person name="Schwessinger B."/>
            <person name="Raley C."/>
            <person name="Palmer J.M."/>
            <person name="Garnica D."/>
            <person name="Upadhyaya N."/>
            <person name="Rathjen J."/>
            <person name="Taylor J.M."/>
            <person name="Park R.F."/>
            <person name="Dodds P.N."/>
            <person name="Hirsch C.D."/>
            <person name="Kianian S.F."/>
            <person name="Figueroa M."/>
        </authorList>
    </citation>
    <scope>NUCLEOTIDE SEQUENCE [LARGE SCALE GENOMIC DNA]</scope>
    <source>
        <strain evidence="9">12SD80</strain>
    </source>
</reference>
<proteinExistence type="inferred from homology"/>
<dbReference type="Pfam" id="PF13359">
    <property type="entry name" value="DDE_Tnp_4"/>
    <property type="match status" value="1"/>
</dbReference>
<evidence type="ECO:0000313" key="9">
    <source>
        <dbReference type="EMBL" id="PLW46391.1"/>
    </source>
</evidence>
<dbReference type="InterPro" id="IPR045249">
    <property type="entry name" value="HARBI1-like"/>
</dbReference>
<keyword evidence="7" id="KW-0539">Nucleus</keyword>
<dbReference type="Proteomes" id="UP000235392">
    <property type="component" value="Unassembled WGS sequence"/>
</dbReference>
<comment type="caution">
    <text evidence="9">The sequence shown here is derived from an EMBL/GenBank/DDBJ whole genome shotgun (WGS) entry which is preliminary data.</text>
</comment>
<dbReference type="PANTHER" id="PTHR22930:SF85">
    <property type="entry name" value="GH03217P-RELATED"/>
    <property type="match status" value="1"/>
</dbReference>
<dbReference type="GO" id="GO:0016787">
    <property type="term" value="F:hydrolase activity"/>
    <property type="evidence" value="ECO:0007669"/>
    <property type="project" value="UniProtKB-KW"/>
</dbReference>
<name>A0A2N5V8S0_9BASI</name>
<sequence length="417" mass="48289">MRGHTKRQSLIRNIFLILVWLEHKEVNDMLDKIVFRRMALRTEGKILFPRSKTLQILYENLVSDQALFEDLLDIILKRRYLQPRRTPKTRDEFDLEKLFVMPDADFQQAARTTKAGFMQVLDEICMNPVFLCRSIQPQLPIPHQLALTLERLGFNGNGASVGRFSRNLNVGRGTVVKVTRRVLKAILSLGRHYVSWPDAARQAQISEVMADKGFPGCVGFVDGTTIPLFQQPGFDGEVFYDRKRRYSINAQIVCNCNKYITSFITGWPGSCGDSRVYKRMQLHQNPSKFFDEGQYLLADLAYELTKTVVPAYKLPASNLQLNSDFNFCLEKARVQNKHTIGVLKSRWSSLREMRLHLYWRSDMREYVVWLYCCIILHNMLAQLGDQWANDYADSSSTDMRDPVFETKANEAAENFRD</sequence>
<dbReference type="PANTHER" id="PTHR22930">
    <property type="match status" value="1"/>
</dbReference>
<organism evidence="9 10">
    <name type="scientific">Puccinia coronata f. sp. avenae</name>
    <dbReference type="NCBI Taxonomy" id="200324"/>
    <lineage>
        <taxon>Eukaryota</taxon>
        <taxon>Fungi</taxon>
        <taxon>Dikarya</taxon>
        <taxon>Basidiomycota</taxon>
        <taxon>Pucciniomycotina</taxon>
        <taxon>Pucciniomycetes</taxon>
        <taxon>Pucciniales</taxon>
        <taxon>Pucciniaceae</taxon>
        <taxon>Puccinia</taxon>
    </lineage>
</organism>
<evidence type="ECO:0000256" key="7">
    <source>
        <dbReference type="ARBA" id="ARBA00023242"/>
    </source>
</evidence>
<dbReference type="GO" id="GO:0004518">
    <property type="term" value="F:nuclease activity"/>
    <property type="evidence" value="ECO:0007669"/>
    <property type="project" value="UniProtKB-KW"/>
</dbReference>
<gene>
    <name evidence="9" type="ORF">PCASD_05451</name>
</gene>
<evidence type="ECO:0000256" key="6">
    <source>
        <dbReference type="ARBA" id="ARBA00022801"/>
    </source>
</evidence>
<evidence type="ECO:0000256" key="3">
    <source>
        <dbReference type="ARBA" id="ARBA00006958"/>
    </source>
</evidence>
<protein>
    <recommendedName>
        <fullName evidence="8">DDE Tnp4 domain-containing protein</fullName>
    </recommendedName>
</protein>
<feature type="domain" description="DDE Tnp4" evidence="8">
    <location>
        <begin position="221"/>
        <end position="378"/>
    </location>
</feature>
<evidence type="ECO:0000256" key="4">
    <source>
        <dbReference type="ARBA" id="ARBA00022722"/>
    </source>
</evidence>
<comment type="subcellular location">
    <subcellularLocation>
        <location evidence="2">Nucleus</location>
    </subcellularLocation>
</comment>
<keyword evidence="5" id="KW-0479">Metal-binding</keyword>